<keyword evidence="9" id="KW-1185">Reference proteome</keyword>
<evidence type="ECO:0000313" key="8">
    <source>
        <dbReference type="EMBL" id="KAK8719392.1"/>
    </source>
</evidence>
<dbReference type="EMBL" id="JARKIK010002242">
    <property type="protein sequence ID" value="KAK8719392.1"/>
    <property type="molecule type" value="Genomic_DNA"/>
</dbReference>
<accession>A0AAW0VS55</accession>
<keyword evidence="3 6" id="KW-1133">Transmembrane helix</keyword>
<evidence type="ECO:0000256" key="4">
    <source>
        <dbReference type="ARBA" id="ARBA00023136"/>
    </source>
</evidence>
<sequence length="230" mass="25355">MIDMNNLRQPSVSLKIVEIVLLVIAISTFFSFFYGWAFFASSVMLACFINAFAFLGIYLMGYTQVMQTPLESVLYVYYCIGLLVSSILLMATHISLLVASGVFCLFLTFVYCLDLYFSTIGMIRRPESFPPNAQPPREAIGVSPSTISTTPVILNPASFPPTYPETTSTHVLPSYQDALGRDTVDMNQSAFASSIYSTNPTIQVTSNSPYTITRENTTGHPIDGFNGPRP</sequence>
<proteinExistence type="predicted"/>
<comment type="subcellular location">
    <subcellularLocation>
        <location evidence="1">Membrane</location>
        <topology evidence="1">Multi-pass membrane protein</topology>
    </subcellularLocation>
</comment>
<comment type="caution">
    <text evidence="8">The sequence shown here is derived from an EMBL/GenBank/DDBJ whole genome shotgun (WGS) entry which is preliminary data.</text>
</comment>
<evidence type="ECO:0000256" key="3">
    <source>
        <dbReference type="ARBA" id="ARBA00022989"/>
    </source>
</evidence>
<dbReference type="PROSITE" id="PS51225">
    <property type="entry name" value="MARVEL"/>
    <property type="match status" value="1"/>
</dbReference>
<organism evidence="8 9">
    <name type="scientific">Cherax quadricarinatus</name>
    <name type="common">Australian red claw crayfish</name>
    <dbReference type="NCBI Taxonomy" id="27406"/>
    <lineage>
        <taxon>Eukaryota</taxon>
        <taxon>Metazoa</taxon>
        <taxon>Ecdysozoa</taxon>
        <taxon>Arthropoda</taxon>
        <taxon>Crustacea</taxon>
        <taxon>Multicrustacea</taxon>
        <taxon>Malacostraca</taxon>
        <taxon>Eumalacostraca</taxon>
        <taxon>Eucarida</taxon>
        <taxon>Decapoda</taxon>
        <taxon>Pleocyemata</taxon>
        <taxon>Astacidea</taxon>
        <taxon>Parastacoidea</taxon>
        <taxon>Parastacidae</taxon>
        <taxon>Cherax</taxon>
    </lineage>
</organism>
<feature type="transmembrane region" description="Helical" evidence="6">
    <location>
        <begin position="72"/>
        <end position="91"/>
    </location>
</feature>
<evidence type="ECO:0000259" key="7">
    <source>
        <dbReference type="PROSITE" id="PS51225"/>
    </source>
</evidence>
<evidence type="ECO:0000256" key="1">
    <source>
        <dbReference type="ARBA" id="ARBA00004141"/>
    </source>
</evidence>
<evidence type="ECO:0000256" key="2">
    <source>
        <dbReference type="ARBA" id="ARBA00022692"/>
    </source>
</evidence>
<keyword evidence="2 5" id="KW-0812">Transmembrane</keyword>
<evidence type="ECO:0000313" key="9">
    <source>
        <dbReference type="Proteomes" id="UP001445076"/>
    </source>
</evidence>
<feature type="domain" description="MARVEL" evidence="7">
    <location>
        <begin position="6"/>
        <end position="123"/>
    </location>
</feature>
<name>A0AAW0VS55_CHEQU</name>
<reference evidence="8 9" key="1">
    <citation type="journal article" date="2024" name="BMC Genomics">
        <title>Genome assembly of redclaw crayfish (Cherax quadricarinatus) provides insights into its immune adaptation and hypoxia tolerance.</title>
        <authorList>
            <person name="Liu Z."/>
            <person name="Zheng J."/>
            <person name="Li H."/>
            <person name="Fang K."/>
            <person name="Wang S."/>
            <person name="He J."/>
            <person name="Zhou D."/>
            <person name="Weng S."/>
            <person name="Chi M."/>
            <person name="Gu Z."/>
            <person name="He J."/>
            <person name="Li F."/>
            <person name="Wang M."/>
        </authorList>
    </citation>
    <scope>NUCLEOTIDE SEQUENCE [LARGE SCALE GENOMIC DNA]</scope>
    <source>
        <strain evidence="8">ZL_2023a</strain>
    </source>
</reference>
<feature type="transmembrane region" description="Helical" evidence="6">
    <location>
        <begin position="12"/>
        <end position="30"/>
    </location>
</feature>
<dbReference type="InterPro" id="IPR008253">
    <property type="entry name" value="Marvel"/>
</dbReference>
<feature type="transmembrane region" description="Helical" evidence="6">
    <location>
        <begin position="36"/>
        <end position="60"/>
    </location>
</feature>
<evidence type="ECO:0000256" key="6">
    <source>
        <dbReference type="SAM" id="Phobius"/>
    </source>
</evidence>
<evidence type="ECO:0000256" key="5">
    <source>
        <dbReference type="PROSITE-ProRule" id="PRU00581"/>
    </source>
</evidence>
<keyword evidence="4 5" id="KW-0472">Membrane</keyword>
<gene>
    <name evidence="8" type="ORF">OTU49_014062</name>
</gene>
<protein>
    <recommendedName>
        <fullName evidence="7">MARVEL domain-containing protein</fullName>
    </recommendedName>
</protein>
<dbReference type="Proteomes" id="UP001445076">
    <property type="component" value="Unassembled WGS sequence"/>
</dbReference>
<dbReference type="AlphaFoldDB" id="A0AAW0VS55"/>
<feature type="transmembrane region" description="Helical" evidence="6">
    <location>
        <begin position="97"/>
        <end position="117"/>
    </location>
</feature>
<dbReference type="GO" id="GO:0016020">
    <property type="term" value="C:membrane"/>
    <property type="evidence" value="ECO:0007669"/>
    <property type="project" value="UniProtKB-SubCell"/>
</dbReference>